<evidence type="ECO:0000259" key="6">
    <source>
        <dbReference type="PROSITE" id="PS51017"/>
    </source>
</evidence>
<evidence type="ECO:0000256" key="5">
    <source>
        <dbReference type="SAM" id="SignalP"/>
    </source>
</evidence>
<feature type="region of interest" description="Disordered" evidence="4">
    <location>
        <begin position="449"/>
        <end position="470"/>
    </location>
</feature>
<feature type="compositionally biased region" description="Polar residues" evidence="4">
    <location>
        <begin position="607"/>
        <end position="621"/>
    </location>
</feature>
<feature type="compositionally biased region" description="Pro residues" evidence="4">
    <location>
        <begin position="273"/>
        <end position="286"/>
    </location>
</feature>
<proteinExistence type="predicted"/>
<dbReference type="GO" id="GO:0006355">
    <property type="term" value="P:regulation of DNA-templated transcription"/>
    <property type="evidence" value="ECO:0007669"/>
    <property type="project" value="TreeGrafter"/>
</dbReference>
<feature type="compositionally biased region" description="Gly residues" evidence="4">
    <location>
        <begin position="371"/>
        <end position="386"/>
    </location>
</feature>
<dbReference type="PANTHER" id="PTHR31874:SF1">
    <property type="entry name" value="ZINC FINGER PROTEIN CONSTANS-LIKE 6"/>
    <property type="match status" value="1"/>
</dbReference>
<feature type="compositionally biased region" description="Low complexity" evidence="4">
    <location>
        <begin position="408"/>
        <end position="417"/>
    </location>
</feature>
<dbReference type="EMBL" id="LHPF02000005">
    <property type="protein sequence ID" value="PSC74341.1"/>
    <property type="molecule type" value="Genomic_DNA"/>
</dbReference>
<dbReference type="AlphaFoldDB" id="A0A2P6VJQ9"/>
<organism evidence="7 8">
    <name type="scientific">Micractinium conductrix</name>
    <dbReference type="NCBI Taxonomy" id="554055"/>
    <lineage>
        <taxon>Eukaryota</taxon>
        <taxon>Viridiplantae</taxon>
        <taxon>Chlorophyta</taxon>
        <taxon>core chlorophytes</taxon>
        <taxon>Trebouxiophyceae</taxon>
        <taxon>Chlorellales</taxon>
        <taxon>Chlorellaceae</taxon>
        <taxon>Chlorella clade</taxon>
        <taxon>Micractinium</taxon>
    </lineage>
</organism>
<dbReference type="GO" id="GO:0005634">
    <property type="term" value="C:nucleus"/>
    <property type="evidence" value="ECO:0007669"/>
    <property type="project" value="UniProtKB-SubCell"/>
</dbReference>
<dbReference type="Pfam" id="PF06203">
    <property type="entry name" value="CCT"/>
    <property type="match status" value="1"/>
</dbReference>
<dbReference type="OrthoDB" id="153872at2759"/>
<accession>A0A2P6VJQ9</accession>
<dbReference type="PANTHER" id="PTHR31874">
    <property type="entry name" value="CCT MOTIF FAMILY PROTEIN, EXPRESSED"/>
    <property type="match status" value="1"/>
</dbReference>
<feature type="region of interest" description="Disordered" evidence="4">
    <location>
        <begin position="370"/>
        <end position="417"/>
    </location>
</feature>
<keyword evidence="2 3" id="KW-0539">Nucleus</keyword>
<evidence type="ECO:0000313" key="7">
    <source>
        <dbReference type="EMBL" id="PSC74341.1"/>
    </source>
</evidence>
<sequence length="629" mass="63928">MLACCMLLAASLCVALVVQMRRLSHARARATLAQVEAAAQQAAACLPIVVISPDESVHLAAGPGSLCSSGRSGDLRSVPALGSRWRAMHSRQGVCIPAPFGGAPGPPPHCGYILVKEDEEEMLMGDDPDDLGDLMQDMREGGWAEELAMDSEPLVLAPTGGGGPPSPLAQHRAQGQDALAPGSEACLQGLQDLTVMSQRHQREQMAEQDAVAAALQPGVRALLMHPGGACRNAFMVPCNGSGPLGPSAPCRNEASSAWPSCAASLAASGPPAEGCPPAWPPPPPPQGHYFGAPPAPPQPSPYYAMPLAAPPQLAPTSGGTFLMYQTAPPGFSPAGGQAAFTPGGLGLPGGYHPAGAPVCYSMAPPLPQPGCSGGGGSRGGSGGGSDGASDGTTLRMRNSLDGDTDGSAAPGAAPAHPHAAVPQLCSMQALAAFDQAAFDAPCDRSDWRGAGGKCNSASSDSSDCEAGRHSSARMPRVHSAAQVVPDALCNLSACLPPLPPPTVFAAFPPLPALCTYYESPATQTARLARHASLERYRAKKARRGNGTRIRYQARKANADRRPRVKGRFVKAEEGAQILAAAAAAGAPVDGTPLGDDSPSPSPGTSPVPEQQQPCASASAATGMTLYSVA</sequence>
<dbReference type="InterPro" id="IPR052453">
    <property type="entry name" value="CONSTANS-like_ZF"/>
</dbReference>
<evidence type="ECO:0000256" key="3">
    <source>
        <dbReference type="PROSITE-ProRule" id="PRU00357"/>
    </source>
</evidence>
<dbReference type="Proteomes" id="UP000239649">
    <property type="component" value="Unassembled WGS sequence"/>
</dbReference>
<reference evidence="7 8" key="1">
    <citation type="journal article" date="2018" name="Plant J.">
        <title>Genome sequences of Chlorella sorokiniana UTEX 1602 and Micractinium conductrix SAG 241.80: implications to maltose excretion by a green alga.</title>
        <authorList>
            <person name="Arriola M.B."/>
            <person name="Velmurugan N."/>
            <person name="Zhang Y."/>
            <person name="Plunkett M.H."/>
            <person name="Hondzo H."/>
            <person name="Barney B.M."/>
        </authorList>
    </citation>
    <scope>NUCLEOTIDE SEQUENCE [LARGE SCALE GENOMIC DNA]</scope>
    <source>
        <strain evidence="7 8">SAG 241.80</strain>
    </source>
</reference>
<feature type="region of interest" description="Disordered" evidence="4">
    <location>
        <begin position="272"/>
        <end position="293"/>
    </location>
</feature>
<protein>
    <submittedName>
        <fullName evidence="7">CCT domain-containing</fullName>
    </submittedName>
</protein>
<feature type="chain" id="PRO_5015126074" evidence="5">
    <location>
        <begin position="16"/>
        <end position="629"/>
    </location>
</feature>
<gene>
    <name evidence="7" type="ORF">C2E20_2572</name>
</gene>
<dbReference type="InterPro" id="IPR010402">
    <property type="entry name" value="CCT_domain"/>
</dbReference>
<comment type="subcellular location">
    <subcellularLocation>
        <location evidence="1 3">Nucleus</location>
    </subcellularLocation>
</comment>
<feature type="region of interest" description="Disordered" evidence="4">
    <location>
        <begin position="586"/>
        <end position="629"/>
    </location>
</feature>
<evidence type="ECO:0000256" key="1">
    <source>
        <dbReference type="ARBA" id="ARBA00004123"/>
    </source>
</evidence>
<keyword evidence="8" id="KW-1185">Reference proteome</keyword>
<comment type="caution">
    <text evidence="7">The sequence shown here is derived from an EMBL/GenBank/DDBJ whole genome shotgun (WGS) entry which is preliminary data.</text>
</comment>
<evidence type="ECO:0000256" key="2">
    <source>
        <dbReference type="ARBA" id="ARBA00023242"/>
    </source>
</evidence>
<feature type="compositionally biased region" description="Low complexity" evidence="4">
    <location>
        <begin position="586"/>
        <end position="598"/>
    </location>
</feature>
<evidence type="ECO:0000256" key="4">
    <source>
        <dbReference type="SAM" id="MobiDB-lite"/>
    </source>
</evidence>
<feature type="domain" description="CCT" evidence="6">
    <location>
        <begin position="529"/>
        <end position="571"/>
    </location>
</feature>
<feature type="signal peptide" evidence="5">
    <location>
        <begin position="1"/>
        <end position="15"/>
    </location>
</feature>
<name>A0A2P6VJQ9_9CHLO</name>
<keyword evidence="5" id="KW-0732">Signal</keyword>
<dbReference type="STRING" id="554055.A0A2P6VJQ9"/>
<evidence type="ECO:0000313" key="8">
    <source>
        <dbReference type="Proteomes" id="UP000239649"/>
    </source>
</evidence>
<dbReference type="PROSITE" id="PS51017">
    <property type="entry name" value="CCT"/>
    <property type="match status" value="1"/>
</dbReference>